<sequence>MGGMMPRPAEDVEAQSKKFVLLCSSSASIMSCSAHHHPFLIYIQDCPKCSIQYCSVKCFKSHDCNQDRQTQVPQFTAPATLGDVPLQDNLPKPNPLAHPLDNLHRVHKDPRILELLASNPHLRAKLRDINTATCEPSEEELMRRQERWNRRGRGGTSRDTWNRDAAHKRALRMLKNEREEDEKVREFHRLVIGVLGTNLNH</sequence>
<dbReference type="CDD" id="cd23024">
    <property type="entry name" value="zf-HIT_ZNHIT2-3"/>
    <property type="match status" value="1"/>
</dbReference>
<keyword evidence="3" id="KW-1185">Reference proteome</keyword>
<evidence type="ECO:0008006" key="4">
    <source>
        <dbReference type="Google" id="ProtNLM"/>
    </source>
</evidence>
<dbReference type="Gene3D" id="3.30.60.190">
    <property type="match status" value="1"/>
</dbReference>
<proteinExistence type="predicted"/>
<comment type="caution">
    <text evidence="2">The sequence shown here is derived from an EMBL/GenBank/DDBJ whole genome shotgun (WGS) entry which is preliminary data.</text>
</comment>
<evidence type="ECO:0000256" key="1">
    <source>
        <dbReference type="SAM" id="MobiDB-lite"/>
    </source>
</evidence>
<protein>
    <recommendedName>
        <fullName evidence="4">HIT-type domain-containing protein</fullName>
    </recommendedName>
</protein>
<dbReference type="OrthoDB" id="18412at2759"/>
<dbReference type="EMBL" id="MU006094">
    <property type="protein sequence ID" value="KAF2839643.1"/>
    <property type="molecule type" value="Genomic_DNA"/>
</dbReference>
<accession>A0A9P4SDK7</accession>
<dbReference type="PROSITE" id="PS51257">
    <property type="entry name" value="PROKAR_LIPOPROTEIN"/>
    <property type="match status" value="1"/>
</dbReference>
<evidence type="ECO:0000313" key="2">
    <source>
        <dbReference type="EMBL" id="KAF2839643.1"/>
    </source>
</evidence>
<gene>
    <name evidence="2" type="ORF">M501DRAFT_1015738</name>
</gene>
<dbReference type="AlphaFoldDB" id="A0A9P4SDK7"/>
<dbReference type="Proteomes" id="UP000799429">
    <property type="component" value="Unassembled WGS sequence"/>
</dbReference>
<feature type="region of interest" description="Disordered" evidence="1">
    <location>
        <begin position="144"/>
        <end position="164"/>
    </location>
</feature>
<name>A0A9P4SDK7_9PEZI</name>
<evidence type="ECO:0000313" key="3">
    <source>
        <dbReference type="Proteomes" id="UP000799429"/>
    </source>
</evidence>
<organism evidence="2 3">
    <name type="scientific">Patellaria atrata CBS 101060</name>
    <dbReference type="NCBI Taxonomy" id="1346257"/>
    <lineage>
        <taxon>Eukaryota</taxon>
        <taxon>Fungi</taxon>
        <taxon>Dikarya</taxon>
        <taxon>Ascomycota</taxon>
        <taxon>Pezizomycotina</taxon>
        <taxon>Dothideomycetes</taxon>
        <taxon>Dothideomycetes incertae sedis</taxon>
        <taxon>Patellariales</taxon>
        <taxon>Patellariaceae</taxon>
        <taxon>Patellaria</taxon>
    </lineage>
</organism>
<reference evidence="2" key="1">
    <citation type="journal article" date="2020" name="Stud. Mycol.">
        <title>101 Dothideomycetes genomes: a test case for predicting lifestyles and emergence of pathogens.</title>
        <authorList>
            <person name="Haridas S."/>
            <person name="Albert R."/>
            <person name="Binder M."/>
            <person name="Bloem J."/>
            <person name="Labutti K."/>
            <person name="Salamov A."/>
            <person name="Andreopoulos B."/>
            <person name="Baker S."/>
            <person name="Barry K."/>
            <person name="Bills G."/>
            <person name="Bluhm B."/>
            <person name="Cannon C."/>
            <person name="Castanera R."/>
            <person name="Culley D."/>
            <person name="Daum C."/>
            <person name="Ezra D."/>
            <person name="Gonzalez J."/>
            <person name="Henrissat B."/>
            <person name="Kuo A."/>
            <person name="Liang C."/>
            <person name="Lipzen A."/>
            <person name="Lutzoni F."/>
            <person name="Magnuson J."/>
            <person name="Mondo S."/>
            <person name="Nolan M."/>
            <person name="Ohm R."/>
            <person name="Pangilinan J."/>
            <person name="Park H.-J."/>
            <person name="Ramirez L."/>
            <person name="Alfaro M."/>
            <person name="Sun H."/>
            <person name="Tritt A."/>
            <person name="Yoshinaga Y."/>
            <person name="Zwiers L.-H."/>
            <person name="Turgeon B."/>
            <person name="Goodwin S."/>
            <person name="Spatafora J."/>
            <person name="Crous P."/>
            <person name="Grigoriev I."/>
        </authorList>
    </citation>
    <scope>NUCLEOTIDE SEQUENCE</scope>
    <source>
        <strain evidence="2">CBS 101060</strain>
    </source>
</reference>